<dbReference type="InterPro" id="IPR000330">
    <property type="entry name" value="SNF2_N"/>
</dbReference>
<dbReference type="SMART" id="SM00487">
    <property type="entry name" value="DEXDc"/>
    <property type="match status" value="1"/>
</dbReference>
<dbReference type="HOGENOM" id="CLU_000315_17_8_1"/>
<reference evidence="5" key="2">
    <citation type="submission" date="2025-08" db="UniProtKB">
        <authorList>
            <consortium name="Ensembl"/>
        </authorList>
    </citation>
    <scope>IDENTIFICATION</scope>
</reference>
<keyword evidence="6" id="KW-1185">Reference proteome</keyword>
<dbReference type="Pfam" id="PF00176">
    <property type="entry name" value="SNF2-rel_dom"/>
    <property type="match status" value="2"/>
</dbReference>
<reference evidence="5" key="3">
    <citation type="submission" date="2025-09" db="UniProtKB">
        <authorList>
            <consortium name="Ensembl"/>
        </authorList>
    </citation>
    <scope>IDENTIFICATION</scope>
</reference>
<feature type="domain" description="Helicase C-terminal" evidence="4">
    <location>
        <begin position="335"/>
        <end position="496"/>
    </location>
</feature>
<keyword evidence="1" id="KW-0378">Hydrolase</keyword>
<name>W5N9N0_LEPOC</name>
<dbReference type="InterPro" id="IPR049730">
    <property type="entry name" value="SNF2/RAD54-like_C"/>
</dbReference>
<keyword evidence="2" id="KW-0547">Nucleotide-binding</keyword>
<keyword evidence="2" id="KW-0067">ATP-binding</keyword>
<accession>W5N9N0</accession>
<evidence type="ECO:0000259" key="3">
    <source>
        <dbReference type="PROSITE" id="PS51192"/>
    </source>
</evidence>
<dbReference type="OMA" id="HWIRELT"/>
<dbReference type="InterPro" id="IPR014001">
    <property type="entry name" value="Helicase_ATP-bd"/>
</dbReference>
<dbReference type="SMART" id="SM00490">
    <property type="entry name" value="HELICc"/>
    <property type="match status" value="1"/>
</dbReference>
<proteinExistence type="predicted"/>
<dbReference type="GO" id="GO:0015616">
    <property type="term" value="F:DNA translocase activity"/>
    <property type="evidence" value="ECO:0000318"/>
    <property type="project" value="GO_Central"/>
</dbReference>
<dbReference type="EMBL" id="AHAT01022167">
    <property type="status" value="NOT_ANNOTATED_CDS"/>
    <property type="molecule type" value="Genomic_DNA"/>
</dbReference>
<dbReference type="GO" id="GO:0005524">
    <property type="term" value="F:ATP binding"/>
    <property type="evidence" value="ECO:0007669"/>
    <property type="project" value="InterPro"/>
</dbReference>
<dbReference type="GO" id="GO:0004386">
    <property type="term" value="F:helicase activity"/>
    <property type="evidence" value="ECO:0007669"/>
    <property type="project" value="UniProtKB-KW"/>
</dbReference>
<dbReference type="InterPro" id="IPR050496">
    <property type="entry name" value="SNF2_RAD54_helicase_repair"/>
</dbReference>
<feature type="domain" description="Helicase ATP-binding" evidence="3">
    <location>
        <begin position="18"/>
        <end position="160"/>
    </location>
</feature>
<evidence type="ECO:0000256" key="1">
    <source>
        <dbReference type="ARBA" id="ARBA00022801"/>
    </source>
</evidence>
<dbReference type="InParanoid" id="W5N9N0"/>
<sequence>MHDKLYEHQKEGLVFLYKVHQENKKGAIIADDMGLGKTIQTITFLSGMIVMERMRSVLLVMPNSLLENWGAELRKWTPWVLLTSFRMLINSERTLSTYRDSQFIWDCIIFDEAHMIRNSTTKTFKAAFSIPAKTRILLTGTPVQNNLQELWSLFHLTCQGSLLGTYRSFRKLYENPIMRGREKDASPSEKALGLKTSESLTEMIKPYYLRRTKEDIQRESKEPNKDTVKIAQFTKKNDLVMWVHLSPLQERLYRKLINQIILRGYNDSALTDLATMKKICDHPRLFTAKEYTDLQCDDEGKPDLSNGHVMKDFCENKTCHLLSKELIEESGKMTFLVALLERLRKEGNRTLVFSESRKMLDIIEQVLNERGFKMLRVDGTLTAADQRHCLITAFQNRSEYSIFLLTSQVGGLGFNLTAANRVVIVDPSWNPATDSQAVDRAYRIGQEKDVVVYRLITCGTIEEKIYRRQIFKNSLVRQTIGEDRNPIRYFSKQELEQLFTVEDTRFSSTQYHLQTIHWNQPKRNKTLDDHIAYLSTLNISGISDHGLLFSASLMENFEQESAQNQIR</sequence>
<protein>
    <recommendedName>
        <fullName evidence="7">DNA excision repair protein ERCC-6-like</fullName>
    </recommendedName>
</protein>
<keyword evidence="2" id="KW-0347">Helicase</keyword>
<evidence type="ECO:0008006" key="7">
    <source>
        <dbReference type="Google" id="ProtNLM"/>
    </source>
</evidence>
<dbReference type="Ensembl" id="ENSLOCT00000017370.1">
    <property type="protein sequence ID" value="ENSLOCP00000017339.1"/>
    <property type="gene ID" value="ENSLOCG00000014070.1"/>
</dbReference>
<dbReference type="Proteomes" id="UP000018468">
    <property type="component" value="Linkage group LG7"/>
</dbReference>
<evidence type="ECO:0000256" key="2">
    <source>
        <dbReference type="ARBA" id="ARBA00022806"/>
    </source>
</evidence>
<dbReference type="CDD" id="cd18793">
    <property type="entry name" value="SF2_C_SNF"/>
    <property type="match status" value="1"/>
</dbReference>
<dbReference type="Gene3D" id="3.40.50.10810">
    <property type="entry name" value="Tandem AAA-ATPase domain"/>
    <property type="match status" value="2"/>
</dbReference>
<organism evidence="5 6">
    <name type="scientific">Lepisosteus oculatus</name>
    <name type="common">Spotted gar</name>
    <dbReference type="NCBI Taxonomy" id="7918"/>
    <lineage>
        <taxon>Eukaryota</taxon>
        <taxon>Metazoa</taxon>
        <taxon>Chordata</taxon>
        <taxon>Craniata</taxon>
        <taxon>Vertebrata</taxon>
        <taxon>Euteleostomi</taxon>
        <taxon>Actinopterygii</taxon>
        <taxon>Neopterygii</taxon>
        <taxon>Holostei</taxon>
        <taxon>Semionotiformes</taxon>
        <taxon>Lepisosteidae</taxon>
        <taxon>Lepisosteus</taxon>
    </lineage>
</organism>
<dbReference type="PANTHER" id="PTHR45629:SF7">
    <property type="entry name" value="DNA EXCISION REPAIR PROTEIN ERCC-6-RELATED"/>
    <property type="match status" value="1"/>
</dbReference>
<dbReference type="SUPFAM" id="SSF52540">
    <property type="entry name" value="P-loop containing nucleoside triphosphate hydrolases"/>
    <property type="match status" value="2"/>
</dbReference>
<evidence type="ECO:0000313" key="6">
    <source>
        <dbReference type="Proteomes" id="UP000018468"/>
    </source>
</evidence>
<dbReference type="Gene3D" id="3.40.50.300">
    <property type="entry name" value="P-loop containing nucleotide triphosphate hydrolases"/>
    <property type="match status" value="1"/>
</dbReference>
<evidence type="ECO:0000259" key="4">
    <source>
        <dbReference type="PROSITE" id="PS51194"/>
    </source>
</evidence>
<dbReference type="GO" id="GO:0006281">
    <property type="term" value="P:DNA repair"/>
    <property type="evidence" value="ECO:0000318"/>
    <property type="project" value="GO_Central"/>
</dbReference>
<dbReference type="AlphaFoldDB" id="W5N9N0"/>
<dbReference type="InterPro" id="IPR027417">
    <property type="entry name" value="P-loop_NTPase"/>
</dbReference>
<reference evidence="6" key="1">
    <citation type="submission" date="2011-12" db="EMBL/GenBank/DDBJ databases">
        <title>The Draft Genome of Lepisosteus oculatus.</title>
        <authorList>
            <consortium name="The Broad Institute Genome Assembly &amp; Analysis Group"/>
            <consortium name="Computational R&amp;D Group"/>
            <consortium name="and Sequencing Platform"/>
            <person name="Di Palma F."/>
            <person name="Alfoldi J."/>
            <person name="Johnson J."/>
            <person name="Berlin A."/>
            <person name="Gnerre S."/>
            <person name="Jaffe D."/>
            <person name="MacCallum I."/>
            <person name="Young S."/>
            <person name="Walker B.J."/>
            <person name="Lander E.S."/>
            <person name="Lindblad-Toh K."/>
        </authorList>
    </citation>
    <scope>NUCLEOTIDE SEQUENCE [LARGE SCALE GENOMIC DNA]</scope>
</reference>
<dbReference type="PROSITE" id="PS51192">
    <property type="entry name" value="HELICASE_ATP_BIND_1"/>
    <property type="match status" value="1"/>
</dbReference>
<dbReference type="PANTHER" id="PTHR45629">
    <property type="entry name" value="SNF2/RAD54 FAMILY MEMBER"/>
    <property type="match status" value="1"/>
</dbReference>
<dbReference type="InterPro" id="IPR001650">
    <property type="entry name" value="Helicase_C-like"/>
</dbReference>
<dbReference type="Pfam" id="PF00271">
    <property type="entry name" value="Helicase_C"/>
    <property type="match status" value="1"/>
</dbReference>
<dbReference type="InterPro" id="IPR038718">
    <property type="entry name" value="SNF2-like_sf"/>
</dbReference>
<dbReference type="GO" id="GO:0016787">
    <property type="term" value="F:hydrolase activity"/>
    <property type="evidence" value="ECO:0007669"/>
    <property type="project" value="UniProtKB-KW"/>
</dbReference>
<evidence type="ECO:0000313" key="5">
    <source>
        <dbReference type="Ensembl" id="ENSLOCP00000017339.1"/>
    </source>
</evidence>
<dbReference type="GeneTree" id="ENSGT00940000156837"/>
<dbReference type="eggNOG" id="KOG0387">
    <property type="taxonomic scope" value="Eukaryota"/>
</dbReference>
<dbReference type="PROSITE" id="PS51194">
    <property type="entry name" value="HELICASE_CTER"/>
    <property type="match status" value="1"/>
</dbReference>
<dbReference type="STRING" id="7918.ENSLOCP00000017339"/>